<dbReference type="Pfam" id="PF12389">
    <property type="entry name" value="Peptidase_M73"/>
    <property type="match status" value="1"/>
</dbReference>
<dbReference type="EMBL" id="JAUSQZ010000001">
    <property type="protein sequence ID" value="MDP9826956.1"/>
    <property type="molecule type" value="Genomic_DNA"/>
</dbReference>
<evidence type="ECO:0000313" key="2">
    <source>
        <dbReference type="EMBL" id="MDP9826956.1"/>
    </source>
</evidence>
<dbReference type="InterPro" id="IPR022121">
    <property type="entry name" value="Peptidase_M73_camelysin"/>
</dbReference>
<keyword evidence="1" id="KW-0732">Signal</keyword>
<feature type="signal peptide" evidence="1">
    <location>
        <begin position="1"/>
        <end position="26"/>
    </location>
</feature>
<keyword evidence="3" id="KW-1185">Reference proteome</keyword>
<protein>
    <recommendedName>
        <fullName evidence="4">Camelysin-like metallo-endopeptidase</fullName>
    </recommendedName>
</protein>
<proteinExistence type="predicted"/>
<gene>
    <name evidence="2" type="ORF">J2S57_002705</name>
</gene>
<name>A0ABT9P2P2_9ACTN</name>
<evidence type="ECO:0008006" key="4">
    <source>
        <dbReference type="Google" id="ProtNLM"/>
    </source>
</evidence>
<evidence type="ECO:0000256" key="1">
    <source>
        <dbReference type="SAM" id="SignalP"/>
    </source>
</evidence>
<dbReference type="Proteomes" id="UP001235712">
    <property type="component" value="Unassembled WGS sequence"/>
</dbReference>
<reference evidence="2 3" key="1">
    <citation type="submission" date="2023-07" db="EMBL/GenBank/DDBJ databases">
        <title>Sequencing the genomes of 1000 actinobacteria strains.</title>
        <authorList>
            <person name="Klenk H.-P."/>
        </authorList>
    </citation>
    <scope>NUCLEOTIDE SEQUENCE [LARGE SCALE GENOMIC DNA]</scope>
    <source>
        <strain evidence="2 3">DSM 44388</strain>
    </source>
</reference>
<sequence>MKLGLTTMTGKLVASVAVLGSAAAVAGLGTFGTFTSSTSASTSVTTGTVNIAVGAAGTAANRLTLGATGVVPGDTMQRAVDLVNGGNQNLASVVLTTNATSTSLLDTDATNGLQMAIDRCSTGWTEAGTSPAFTYTCGGVTSVVLASTPVIGANLALNNLGTLTAGATDKLRVTLTLPAGAGNSLQGLSSTVNFTFLGTQRAATNK</sequence>
<evidence type="ECO:0000313" key="3">
    <source>
        <dbReference type="Proteomes" id="UP001235712"/>
    </source>
</evidence>
<feature type="chain" id="PRO_5046864043" description="Camelysin-like metallo-endopeptidase" evidence="1">
    <location>
        <begin position="27"/>
        <end position="206"/>
    </location>
</feature>
<organism evidence="2 3">
    <name type="scientific">Kineosporia succinea</name>
    <dbReference type="NCBI Taxonomy" id="84632"/>
    <lineage>
        <taxon>Bacteria</taxon>
        <taxon>Bacillati</taxon>
        <taxon>Actinomycetota</taxon>
        <taxon>Actinomycetes</taxon>
        <taxon>Kineosporiales</taxon>
        <taxon>Kineosporiaceae</taxon>
        <taxon>Kineosporia</taxon>
    </lineage>
</organism>
<comment type="caution">
    <text evidence="2">The sequence shown here is derived from an EMBL/GenBank/DDBJ whole genome shotgun (WGS) entry which is preliminary data.</text>
</comment>
<accession>A0ABT9P2P2</accession>
<dbReference type="RefSeq" id="WP_307242351.1">
    <property type="nucleotide sequence ID" value="NZ_JAUSQZ010000001.1"/>
</dbReference>